<keyword evidence="10" id="KW-1185">Reference proteome</keyword>
<feature type="domain" description="ABC transmembrane type-1" evidence="8">
    <location>
        <begin position="104"/>
        <end position="319"/>
    </location>
</feature>
<evidence type="ECO:0000256" key="6">
    <source>
        <dbReference type="ARBA" id="ARBA00023136"/>
    </source>
</evidence>
<feature type="transmembrane region" description="Helical" evidence="7">
    <location>
        <begin position="104"/>
        <end position="128"/>
    </location>
</feature>
<dbReference type="PANTHER" id="PTHR43163:SF9">
    <property type="entry name" value="ABC TRANSPORTER PERMEASE PROTEIN"/>
    <property type="match status" value="1"/>
</dbReference>
<keyword evidence="6 7" id="KW-0472">Membrane</keyword>
<feature type="transmembrane region" description="Helical" evidence="7">
    <location>
        <begin position="16"/>
        <end position="37"/>
    </location>
</feature>
<dbReference type="RefSeq" id="WP_114466927.1">
    <property type="nucleotide sequence ID" value="NZ_QPJK01000002.1"/>
</dbReference>
<feature type="transmembrane region" description="Helical" evidence="7">
    <location>
        <begin position="296"/>
        <end position="319"/>
    </location>
</feature>
<comment type="caution">
    <text evidence="9">The sequence shown here is derived from an EMBL/GenBank/DDBJ whole genome shotgun (WGS) entry which is preliminary data.</text>
</comment>
<dbReference type="PROSITE" id="PS50928">
    <property type="entry name" value="ABC_TM1"/>
    <property type="match status" value="1"/>
</dbReference>
<dbReference type="SUPFAM" id="SSF161098">
    <property type="entry name" value="MetI-like"/>
    <property type="match status" value="1"/>
</dbReference>
<dbReference type="PANTHER" id="PTHR43163">
    <property type="entry name" value="DIPEPTIDE TRANSPORT SYSTEM PERMEASE PROTEIN DPPB-RELATED"/>
    <property type="match status" value="1"/>
</dbReference>
<evidence type="ECO:0000256" key="7">
    <source>
        <dbReference type="RuleBase" id="RU363032"/>
    </source>
</evidence>
<reference evidence="9 10" key="1">
    <citation type="submission" date="2018-07" db="EMBL/GenBank/DDBJ databases">
        <title>Genomic Encyclopedia of Type Strains, Phase IV (KMG-IV): sequencing the most valuable type-strain genomes for metagenomic binning, comparative biology and taxonomic classification.</title>
        <authorList>
            <person name="Goeker M."/>
        </authorList>
    </citation>
    <scope>NUCLEOTIDE SEQUENCE [LARGE SCALE GENOMIC DNA]</scope>
    <source>
        <strain evidence="9 10">DSM 21634</strain>
    </source>
</reference>
<evidence type="ECO:0000256" key="3">
    <source>
        <dbReference type="ARBA" id="ARBA00022475"/>
    </source>
</evidence>
<keyword evidence="2 7" id="KW-0813">Transport</keyword>
<keyword evidence="5 7" id="KW-1133">Transmembrane helix</keyword>
<evidence type="ECO:0000313" key="9">
    <source>
        <dbReference type="EMBL" id="RCW73751.1"/>
    </source>
</evidence>
<dbReference type="Pfam" id="PF00528">
    <property type="entry name" value="BPD_transp_1"/>
    <property type="match status" value="1"/>
</dbReference>
<feature type="transmembrane region" description="Helical" evidence="7">
    <location>
        <begin position="140"/>
        <end position="166"/>
    </location>
</feature>
<name>A0A368Y0E0_9BURK</name>
<evidence type="ECO:0000313" key="10">
    <source>
        <dbReference type="Proteomes" id="UP000252884"/>
    </source>
</evidence>
<proteinExistence type="inferred from homology"/>
<dbReference type="InterPro" id="IPR035906">
    <property type="entry name" value="MetI-like_sf"/>
</dbReference>
<dbReference type="Pfam" id="PF19300">
    <property type="entry name" value="BPD_transp_1_N"/>
    <property type="match status" value="1"/>
</dbReference>
<dbReference type="InterPro" id="IPR000515">
    <property type="entry name" value="MetI-like"/>
</dbReference>
<protein>
    <submittedName>
        <fullName evidence="9">Peptide/nickel transport system permease protein</fullName>
    </submittedName>
</protein>
<organism evidence="9 10">
    <name type="scientific">Pseudorhodoferax soli</name>
    <dbReference type="NCBI Taxonomy" id="545864"/>
    <lineage>
        <taxon>Bacteria</taxon>
        <taxon>Pseudomonadati</taxon>
        <taxon>Pseudomonadota</taxon>
        <taxon>Betaproteobacteria</taxon>
        <taxon>Burkholderiales</taxon>
        <taxon>Comamonadaceae</taxon>
    </lineage>
</organism>
<feature type="transmembrane region" description="Helical" evidence="7">
    <location>
        <begin position="186"/>
        <end position="210"/>
    </location>
</feature>
<dbReference type="CDD" id="cd06261">
    <property type="entry name" value="TM_PBP2"/>
    <property type="match status" value="1"/>
</dbReference>
<comment type="subcellular location">
    <subcellularLocation>
        <location evidence="1 7">Cell membrane</location>
        <topology evidence="1 7">Multi-pass membrane protein</topology>
    </subcellularLocation>
</comment>
<dbReference type="GO" id="GO:0055085">
    <property type="term" value="P:transmembrane transport"/>
    <property type="evidence" value="ECO:0007669"/>
    <property type="project" value="InterPro"/>
</dbReference>
<evidence type="ECO:0000259" key="8">
    <source>
        <dbReference type="PROSITE" id="PS50928"/>
    </source>
</evidence>
<dbReference type="InterPro" id="IPR045621">
    <property type="entry name" value="BPD_transp_1_N"/>
</dbReference>
<dbReference type="GO" id="GO:0005886">
    <property type="term" value="C:plasma membrane"/>
    <property type="evidence" value="ECO:0007669"/>
    <property type="project" value="UniProtKB-SubCell"/>
</dbReference>
<keyword evidence="3" id="KW-1003">Cell membrane</keyword>
<dbReference type="Gene3D" id="1.10.3720.10">
    <property type="entry name" value="MetI-like"/>
    <property type="match status" value="1"/>
</dbReference>
<sequence length="334" mass="35977">MASAAPPLLGFLRRRLLQVLPVVFGIALLNFLILQLAPGDVVDVLAGEAGAATPEYMAQLRASFGLDQPLGVQFWNYMTSVATLDLGWSFRQNMPVLDLILERIPATLLLMSSAIAVALALGVLLGVLSAIRVHGWLDDVVSVFVLLTYALPTFWLGLMAMVLFSARLGWLPSGGMVDLGANHTGLAWALDVARHALLPALTLSTFYLAVYTKLVRTSMLELYGADFIRTARAKGAGELRITVRHALRNALLPLLTMVGYQVASLLSGAVLVESVFNWPGIGRLAFEAIMSRDFNLLLGILLLSSVLVTLINVVVDLLYAWLDPRVQLAGGASA</sequence>
<evidence type="ECO:0000256" key="5">
    <source>
        <dbReference type="ARBA" id="ARBA00022989"/>
    </source>
</evidence>
<feature type="transmembrane region" description="Helical" evidence="7">
    <location>
        <begin position="250"/>
        <end position="276"/>
    </location>
</feature>
<evidence type="ECO:0000256" key="4">
    <source>
        <dbReference type="ARBA" id="ARBA00022692"/>
    </source>
</evidence>
<evidence type="ECO:0000256" key="1">
    <source>
        <dbReference type="ARBA" id="ARBA00004651"/>
    </source>
</evidence>
<dbReference type="Proteomes" id="UP000252884">
    <property type="component" value="Unassembled WGS sequence"/>
</dbReference>
<keyword evidence="4 7" id="KW-0812">Transmembrane</keyword>
<dbReference type="AlphaFoldDB" id="A0A368Y0E0"/>
<evidence type="ECO:0000256" key="2">
    <source>
        <dbReference type="ARBA" id="ARBA00022448"/>
    </source>
</evidence>
<comment type="similarity">
    <text evidence="7">Belongs to the binding-protein-dependent transport system permease family.</text>
</comment>
<gene>
    <name evidence="9" type="ORF">DES41_10264</name>
</gene>
<dbReference type="EMBL" id="QPJK01000002">
    <property type="protein sequence ID" value="RCW73751.1"/>
    <property type="molecule type" value="Genomic_DNA"/>
</dbReference>
<dbReference type="OrthoDB" id="9803623at2"/>
<accession>A0A368Y0E0</accession>